<evidence type="ECO:0000256" key="7">
    <source>
        <dbReference type="ARBA" id="ARBA00023016"/>
    </source>
</evidence>
<dbReference type="RefSeq" id="WP_179975485.1">
    <property type="nucleotide sequence ID" value="NZ_CP049075.1"/>
</dbReference>
<dbReference type="InterPro" id="IPR012933">
    <property type="entry name" value="HicA_mRNA_interferase"/>
</dbReference>
<accession>A0A7H9CKQ5</accession>
<keyword evidence="9" id="KW-1185">Reference proteome</keyword>
<name>A0A7H9CKQ5_9BACT</name>
<keyword evidence="2" id="KW-1277">Toxin-antitoxin system</keyword>
<dbReference type="EMBL" id="CP049075">
    <property type="protein sequence ID" value="QLI04844.1"/>
    <property type="molecule type" value="Genomic_DNA"/>
</dbReference>
<keyword evidence="6" id="KW-0694">RNA-binding</keyword>
<evidence type="ECO:0000256" key="4">
    <source>
        <dbReference type="ARBA" id="ARBA00022759"/>
    </source>
</evidence>
<gene>
    <name evidence="8" type="ORF">CINF_0297</name>
</gene>
<keyword evidence="4" id="KW-0255">Endonuclease</keyword>
<protein>
    <submittedName>
        <fullName evidence="8">Toxin-antitoxin system, toxin component, HicA family</fullName>
    </submittedName>
</protein>
<evidence type="ECO:0000256" key="3">
    <source>
        <dbReference type="ARBA" id="ARBA00022722"/>
    </source>
</evidence>
<dbReference type="InterPro" id="IPR038570">
    <property type="entry name" value="HicA_sf"/>
</dbReference>
<dbReference type="AlphaFoldDB" id="A0A7H9CKQ5"/>
<dbReference type="KEGG" id="cinf:CINF_0297"/>
<dbReference type="GO" id="GO:0004519">
    <property type="term" value="F:endonuclease activity"/>
    <property type="evidence" value="ECO:0007669"/>
    <property type="project" value="UniProtKB-KW"/>
</dbReference>
<evidence type="ECO:0000256" key="6">
    <source>
        <dbReference type="ARBA" id="ARBA00022884"/>
    </source>
</evidence>
<dbReference type="Pfam" id="PF07927">
    <property type="entry name" value="HicA_toxin"/>
    <property type="match status" value="1"/>
</dbReference>
<reference evidence="8 9" key="1">
    <citation type="submission" date="2020-02" db="EMBL/GenBank/DDBJ databases">
        <title>Complete genome sequence of the novel Campylobacter species Candidatus Campylobacter infans.</title>
        <authorList>
            <person name="Duim B."/>
            <person name="Zomer A."/>
            <person name="van der Graaf L."/>
            <person name="Wagenaar J."/>
        </authorList>
    </citation>
    <scope>NUCLEOTIDE SEQUENCE [LARGE SCALE GENOMIC DNA]</scope>
    <source>
        <strain evidence="8 9">19S00001</strain>
    </source>
</reference>
<dbReference type="Proteomes" id="UP000509414">
    <property type="component" value="Chromosome"/>
</dbReference>
<evidence type="ECO:0000256" key="1">
    <source>
        <dbReference type="ARBA" id="ARBA00006620"/>
    </source>
</evidence>
<dbReference type="Gene3D" id="3.30.920.30">
    <property type="entry name" value="Hypothetical protein"/>
    <property type="match status" value="1"/>
</dbReference>
<sequence>MSKYEKLIKDLENNPKNVKIETIIKLLESAGYTTHNKGSSHYQFRKSKKDLITIPRHRPIKEIYVKIALKALKDEK</sequence>
<dbReference type="GO" id="GO:0016787">
    <property type="term" value="F:hydrolase activity"/>
    <property type="evidence" value="ECO:0007669"/>
    <property type="project" value="UniProtKB-KW"/>
</dbReference>
<evidence type="ECO:0000256" key="2">
    <source>
        <dbReference type="ARBA" id="ARBA00022649"/>
    </source>
</evidence>
<comment type="similarity">
    <text evidence="1">Belongs to the HicA mRNA interferase family.</text>
</comment>
<evidence type="ECO:0000313" key="8">
    <source>
        <dbReference type="EMBL" id="QLI04844.1"/>
    </source>
</evidence>
<evidence type="ECO:0000256" key="5">
    <source>
        <dbReference type="ARBA" id="ARBA00022801"/>
    </source>
</evidence>
<keyword evidence="5" id="KW-0378">Hydrolase</keyword>
<proteinExistence type="inferred from homology"/>
<keyword evidence="7" id="KW-0346">Stress response</keyword>
<organism evidence="8 9">
    <name type="scientific">Candidatus Campylobacter infans</name>
    <dbReference type="NCBI Taxonomy" id="2561898"/>
    <lineage>
        <taxon>Bacteria</taxon>
        <taxon>Pseudomonadati</taxon>
        <taxon>Campylobacterota</taxon>
        <taxon>Epsilonproteobacteria</taxon>
        <taxon>Campylobacterales</taxon>
        <taxon>Campylobacteraceae</taxon>
        <taxon>Campylobacter</taxon>
    </lineage>
</organism>
<dbReference type="GO" id="GO:0003729">
    <property type="term" value="F:mRNA binding"/>
    <property type="evidence" value="ECO:0007669"/>
    <property type="project" value="InterPro"/>
</dbReference>
<dbReference type="SUPFAM" id="SSF54786">
    <property type="entry name" value="YcfA/nrd intein domain"/>
    <property type="match status" value="1"/>
</dbReference>
<evidence type="ECO:0000313" key="9">
    <source>
        <dbReference type="Proteomes" id="UP000509414"/>
    </source>
</evidence>
<keyword evidence="3" id="KW-0540">Nuclease</keyword>